<dbReference type="Pfam" id="PF24301">
    <property type="entry name" value="FraC"/>
    <property type="match status" value="1"/>
</dbReference>
<dbReference type="InterPro" id="IPR054663">
    <property type="entry name" value="FraC"/>
</dbReference>
<feature type="transmembrane region" description="Helical" evidence="1">
    <location>
        <begin position="100"/>
        <end position="124"/>
    </location>
</feature>
<keyword evidence="1" id="KW-0812">Transmembrane</keyword>
<dbReference type="RefSeq" id="WP_095720117.1">
    <property type="nucleotide sequence ID" value="NZ_NTFS01000012.1"/>
</dbReference>
<evidence type="ECO:0000313" key="2">
    <source>
        <dbReference type="EMBL" id="PAX60390.1"/>
    </source>
</evidence>
<feature type="transmembrane region" description="Helical" evidence="1">
    <location>
        <begin position="20"/>
        <end position="39"/>
    </location>
</feature>
<comment type="caution">
    <text evidence="2">The sequence shown here is derived from an EMBL/GenBank/DDBJ whole genome shotgun (WGS) entry which is preliminary data.</text>
</comment>
<keyword evidence="1" id="KW-0472">Membrane</keyword>
<proteinExistence type="predicted"/>
<feature type="transmembrane region" description="Helical" evidence="1">
    <location>
        <begin position="51"/>
        <end position="72"/>
    </location>
</feature>
<sequence>MFDLPVFPFFDLAPVFPLGAILFNFLFFTVTIPVEAYILAIRLKFDKRTSIFYSIGINLFSGALGWLIFFLIEPILPLRLKSDLINVVFFDQFNPSIRPLVVITAFIIFFATFLIKFVLLKLALLSLRDISKPPQPTEQASTRKTSRRTGKLKLQNTNLLTTILIANSLSYSFISLIMLLRTIRTNG</sequence>
<keyword evidence="3" id="KW-1185">Reference proteome</keyword>
<feature type="transmembrane region" description="Helical" evidence="1">
    <location>
        <begin position="157"/>
        <end position="180"/>
    </location>
</feature>
<evidence type="ECO:0000313" key="3">
    <source>
        <dbReference type="Proteomes" id="UP000218238"/>
    </source>
</evidence>
<protein>
    <submittedName>
        <fullName evidence="2">Filament integrity protein fraC</fullName>
    </submittedName>
</protein>
<gene>
    <name evidence="2" type="ORF">CK510_02155</name>
</gene>
<dbReference type="Proteomes" id="UP000218238">
    <property type="component" value="Unassembled WGS sequence"/>
</dbReference>
<reference evidence="2 3" key="1">
    <citation type="submission" date="2017-08" db="EMBL/GenBank/DDBJ databases">
        <title>Draft genome sequence of filamentous cyanobacterium Calothrix elsteri CCALA 953.</title>
        <authorList>
            <person name="Gagunashvili A.N."/>
            <person name="Elster J."/>
            <person name="Andresson O.S."/>
        </authorList>
    </citation>
    <scope>NUCLEOTIDE SEQUENCE [LARGE SCALE GENOMIC DNA]</scope>
    <source>
        <strain evidence="2 3">CCALA 953</strain>
    </source>
</reference>
<organism evidence="2 3">
    <name type="scientific">Brunnivagina elsteri CCALA 953</name>
    <dbReference type="NCBI Taxonomy" id="987040"/>
    <lineage>
        <taxon>Bacteria</taxon>
        <taxon>Bacillati</taxon>
        <taxon>Cyanobacteriota</taxon>
        <taxon>Cyanophyceae</taxon>
        <taxon>Nostocales</taxon>
        <taxon>Calotrichaceae</taxon>
        <taxon>Brunnivagina</taxon>
    </lineage>
</organism>
<keyword evidence="1" id="KW-1133">Transmembrane helix</keyword>
<evidence type="ECO:0000256" key="1">
    <source>
        <dbReference type="SAM" id="Phobius"/>
    </source>
</evidence>
<name>A0A2A2TPL3_9CYAN</name>
<accession>A0A2A2TPL3</accession>
<dbReference type="AlphaFoldDB" id="A0A2A2TPL3"/>
<dbReference type="OrthoDB" id="454780at2"/>
<dbReference type="EMBL" id="NTFS01000012">
    <property type="protein sequence ID" value="PAX60390.1"/>
    <property type="molecule type" value="Genomic_DNA"/>
</dbReference>
<dbReference type="NCBIfam" id="NF045624">
    <property type="entry name" value="filament_FraC"/>
    <property type="match status" value="1"/>
</dbReference>